<gene>
    <name evidence="1" type="ORF">FCS21_04690</name>
</gene>
<proteinExistence type="predicted"/>
<dbReference type="Proteomes" id="UP000307702">
    <property type="component" value="Unassembled WGS sequence"/>
</dbReference>
<comment type="caution">
    <text evidence="1">The sequence shown here is derived from an EMBL/GenBank/DDBJ whole genome shotgun (WGS) entry which is preliminary data.</text>
</comment>
<dbReference type="EMBL" id="SZVP01000002">
    <property type="protein sequence ID" value="TMM47059.1"/>
    <property type="molecule type" value="Genomic_DNA"/>
</dbReference>
<reference evidence="1 2" key="1">
    <citation type="submission" date="2019-05" db="EMBL/GenBank/DDBJ databases">
        <title>Colwellia ponticola sp. nov., isolated from seawater.</title>
        <authorList>
            <person name="Yoon J.-H."/>
        </authorList>
    </citation>
    <scope>NUCLEOTIDE SEQUENCE [LARGE SCALE GENOMIC DNA]</scope>
    <source>
        <strain evidence="1 2">OISW-25</strain>
    </source>
</reference>
<keyword evidence="2" id="KW-1185">Reference proteome</keyword>
<evidence type="ECO:0000313" key="1">
    <source>
        <dbReference type="EMBL" id="TMM47059.1"/>
    </source>
</evidence>
<protein>
    <submittedName>
        <fullName evidence="1">Transcriptional regulator</fullName>
    </submittedName>
</protein>
<accession>A0A8H2PMV4</accession>
<dbReference type="OrthoDB" id="7061592at2"/>
<evidence type="ECO:0000313" key="2">
    <source>
        <dbReference type="Proteomes" id="UP000307702"/>
    </source>
</evidence>
<dbReference type="AlphaFoldDB" id="A0A8H2PMV4"/>
<name>A0A8H2PMV4_9GAMM</name>
<dbReference type="RefSeq" id="WP_138620889.1">
    <property type="nucleotide sequence ID" value="NZ_SZVP01000002.1"/>
</dbReference>
<sequence length="186" mass="21023">MSGSIKLSTVELHTLIDGEDPIDAKKQAALRARISKEAEQYIDSPVILWPDIIFNWDVSLESQRFSLDGVTQGDFKEYYPDGFIFGYVSLSEFDKILCHYSRIDDGELWELGSKYSLANLIVYLSEGRAISPPLVKSVDNGEVIFQGGHHRYAIAKVTGVDVFPIHVQRCNKAEIDKRVNVDWVNL</sequence>
<organism evidence="1 2">
    <name type="scientific">Colwellia ponticola</name>
    <dbReference type="NCBI Taxonomy" id="2304625"/>
    <lineage>
        <taxon>Bacteria</taxon>
        <taxon>Pseudomonadati</taxon>
        <taxon>Pseudomonadota</taxon>
        <taxon>Gammaproteobacteria</taxon>
        <taxon>Alteromonadales</taxon>
        <taxon>Colwelliaceae</taxon>
        <taxon>Colwellia</taxon>
    </lineage>
</organism>